<comment type="caution">
    <text evidence="2">The sequence shown here is derived from an EMBL/GenBank/DDBJ whole genome shotgun (WGS) entry which is preliminary data.</text>
</comment>
<organism evidence="2 3">
    <name type="scientific">Cladophialophora chaetospira</name>
    <dbReference type="NCBI Taxonomy" id="386627"/>
    <lineage>
        <taxon>Eukaryota</taxon>
        <taxon>Fungi</taxon>
        <taxon>Dikarya</taxon>
        <taxon>Ascomycota</taxon>
        <taxon>Pezizomycotina</taxon>
        <taxon>Eurotiomycetes</taxon>
        <taxon>Chaetothyriomycetidae</taxon>
        <taxon>Chaetothyriales</taxon>
        <taxon>Herpotrichiellaceae</taxon>
        <taxon>Cladophialophora</taxon>
    </lineage>
</organism>
<keyword evidence="3" id="KW-1185">Reference proteome</keyword>
<evidence type="ECO:0000256" key="1">
    <source>
        <dbReference type="SAM" id="SignalP"/>
    </source>
</evidence>
<accession>A0AA38XKB3</accession>
<feature type="chain" id="PRO_5041329702" description="PHP domain protein" evidence="1">
    <location>
        <begin position="23"/>
        <end position="471"/>
    </location>
</feature>
<dbReference type="InterPro" id="IPR052018">
    <property type="entry name" value="PHP_domain"/>
</dbReference>
<dbReference type="CDD" id="cd07432">
    <property type="entry name" value="PHP_HisPPase"/>
    <property type="match status" value="1"/>
</dbReference>
<dbReference type="SUPFAM" id="SSF89550">
    <property type="entry name" value="PHP domain-like"/>
    <property type="match status" value="1"/>
</dbReference>
<keyword evidence="1" id="KW-0732">Signal</keyword>
<gene>
    <name evidence="2" type="ORF">H2200_001095</name>
</gene>
<evidence type="ECO:0000313" key="2">
    <source>
        <dbReference type="EMBL" id="KAJ9615021.1"/>
    </source>
</evidence>
<dbReference type="AlphaFoldDB" id="A0AA38XKB3"/>
<dbReference type="GO" id="GO:0004534">
    <property type="term" value="F:5'-3' RNA exonuclease activity"/>
    <property type="evidence" value="ECO:0007669"/>
    <property type="project" value="TreeGrafter"/>
</dbReference>
<dbReference type="Gene3D" id="3.20.20.140">
    <property type="entry name" value="Metal-dependent hydrolases"/>
    <property type="match status" value="1"/>
</dbReference>
<reference evidence="2" key="1">
    <citation type="submission" date="2022-10" db="EMBL/GenBank/DDBJ databases">
        <title>Culturing micro-colonial fungi from biological soil crusts in the Mojave desert and describing Neophaeococcomyces mojavensis, and introducing the new genera and species Taxawa tesnikishii.</title>
        <authorList>
            <person name="Kurbessoian T."/>
            <person name="Stajich J.E."/>
        </authorList>
    </citation>
    <scope>NUCLEOTIDE SEQUENCE</scope>
    <source>
        <strain evidence="2">TK_41</strain>
    </source>
</reference>
<proteinExistence type="predicted"/>
<dbReference type="PANTHER" id="PTHR42924:SF3">
    <property type="entry name" value="POLYMERASE_HISTIDINOL PHOSPHATASE N-TERMINAL DOMAIN-CONTAINING PROTEIN"/>
    <property type="match status" value="1"/>
</dbReference>
<evidence type="ECO:0000313" key="3">
    <source>
        <dbReference type="Proteomes" id="UP001172673"/>
    </source>
</evidence>
<protein>
    <recommendedName>
        <fullName evidence="4">PHP domain protein</fullName>
    </recommendedName>
</protein>
<dbReference type="NCBIfam" id="NF038032">
    <property type="entry name" value="CehA_McbA_metalo"/>
    <property type="match status" value="1"/>
</dbReference>
<dbReference type="GO" id="GO:0035312">
    <property type="term" value="F:5'-3' DNA exonuclease activity"/>
    <property type="evidence" value="ECO:0007669"/>
    <property type="project" value="TreeGrafter"/>
</dbReference>
<evidence type="ECO:0008006" key="4">
    <source>
        <dbReference type="Google" id="ProtNLM"/>
    </source>
</evidence>
<name>A0AA38XKB3_9EURO</name>
<dbReference type="EMBL" id="JAPDRK010000002">
    <property type="protein sequence ID" value="KAJ9615021.1"/>
    <property type="molecule type" value="Genomic_DNA"/>
</dbReference>
<dbReference type="InterPro" id="IPR016195">
    <property type="entry name" value="Pol/histidinol_Pase-like"/>
</dbReference>
<sequence length="471" mass="51592">MRFFLAIYSLLTAATLLVVGSAARSPTNLTLTGHITPDQIFSFVNTPSKALALNSLDLGIFDPHGVGATNSETGFSGSRGWSGGFRNNFTLSGWDATPGYSAGPLLLGTWNVVLGPYATNRSGIDWTLDISLSYDVPSDSVLWSPALAPIYKQTFPASSPSRWLRGDFHMHSIYSDGRYLPSEQIAHALEYNLDFIFFSEHNTDSGNNNIGRWIPANASNLLIGRAIEVTTRHGHWQAIGLERFQQVDWRHTNASNDTGYVDAATQVRNSGGIVSINHPFENCSRCDWTLDWEHNDAIEVWNGRFDDKDEMAIKFWQSELVKGKKITALRGSDAHSPPDINGLPTTVVKVEDEKSQLSIVEGVKRGRVYLVEGPGMKLDFGVVYAGGSKKADIGNIIARTDLDNNSYASFSATGFQGAKACFVTEVGYVKNVSIVNAQQIQHGVAAMEFIRVEVRNGSDILLGLTNPIYFS</sequence>
<feature type="signal peptide" evidence="1">
    <location>
        <begin position="1"/>
        <end position="22"/>
    </location>
</feature>
<dbReference type="Proteomes" id="UP001172673">
    <property type="component" value="Unassembled WGS sequence"/>
</dbReference>
<dbReference type="PANTHER" id="PTHR42924">
    <property type="entry name" value="EXONUCLEASE"/>
    <property type="match status" value="1"/>
</dbReference>